<keyword evidence="4" id="KW-1185">Reference proteome</keyword>
<gene>
    <name evidence="3" type="ORF">SPF06_02935</name>
</gene>
<reference evidence="3 4" key="1">
    <citation type="submission" date="2023-12" db="EMBL/GenBank/DDBJ databases">
        <title>Sinomonas terricola sp. nov, isolated from litchi orchard soil in Guangdong, PR China.</title>
        <authorList>
            <person name="Jiaxin W."/>
            <person name="Yang Z."/>
            <person name="Honghui Z."/>
        </authorList>
    </citation>
    <scope>NUCLEOTIDE SEQUENCE [LARGE SCALE GENOMIC DNA]</scope>
    <source>
        <strain evidence="3 4">JGH33</strain>
    </source>
</reference>
<evidence type="ECO:0000313" key="4">
    <source>
        <dbReference type="Proteomes" id="UP001304769"/>
    </source>
</evidence>
<dbReference type="InterPro" id="IPR050922">
    <property type="entry name" value="LytR/CpsA/Psr_CW_biosynth"/>
</dbReference>
<comment type="similarity">
    <text evidence="1">Belongs to the LytR/CpsA/Psr (LCP) family.</text>
</comment>
<evidence type="ECO:0000313" key="3">
    <source>
        <dbReference type="EMBL" id="MEA5453667.1"/>
    </source>
</evidence>
<feature type="domain" description="Cell envelope-related transcriptional attenuator" evidence="2">
    <location>
        <begin position="86"/>
        <end position="231"/>
    </location>
</feature>
<protein>
    <submittedName>
        <fullName evidence="3">LCP family protein</fullName>
    </submittedName>
</protein>
<dbReference type="Proteomes" id="UP001304769">
    <property type="component" value="Unassembled WGS sequence"/>
</dbReference>
<name>A0ABU5T1X7_9MICC</name>
<evidence type="ECO:0000259" key="2">
    <source>
        <dbReference type="Pfam" id="PF03816"/>
    </source>
</evidence>
<dbReference type="PANTHER" id="PTHR33392">
    <property type="entry name" value="POLYISOPRENYL-TEICHOIC ACID--PEPTIDOGLYCAN TEICHOIC ACID TRANSFERASE TAGU"/>
    <property type="match status" value="1"/>
</dbReference>
<evidence type="ECO:0000256" key="1">
    <source>
        <dbReference type="ARBA" id="ARBA00006068"/>
    </source>
</evidence>
<dbReference type="RefSeq" id="WP_323277418.1">
    <property type="nucleotide sequence ID" value="NZ_JAYGGQ010000001.1"/>
</dbReference>
<sequence>MYVLLSALLVVVLAAVAALIYLGTLSRSFDTQTKKLETVFPSESARPPAASPAADGKAALNILLVGSDSRDATIFQAESGTPSNQRSDTMMVVHVPADRKNVYVISIMRDLWVPIPGHGSAKINAALAFGGVPLMVQTIESVLGQRLDHVVFMDFEGFKSLTDAVGGVPVTVPKAFTAQQSGNTRFEAGTQTMNGTQALAFVRERYAFPDGDYQRVRNQQIFLKALVTKLATPQTLANPVTLANVVNELSSYLTVDSGFNSGAVVSLGLELGKVRPGDIVTFTLPTNGTGWSPDSQQSIVLFNQPATSGLADAMAKGTMPQYVADNKLQNGN</sequence>
<dbReference type="Gene3D" id="3.40.630.190">
    <property type="entry name" value="LCP protein"/>
    <property type="match status" value="1"/>
</dbReference>
<organism evidence="3 4">
    <name type="scientific">Sinomonas terricola</name>
    <dbReference type="NCBI Taxonomy" id="3110330"/>
    <lineage>
        <taxon>Bacteria</taxon>
        <taxon>Bacillati</taxon>
        <taxon>Actinomycetota</taxon>
        <taxon>Actinomycetes</taxon>
        <taxon>Micrococcales</taxon>
        <taxon>Micrococcaceae</taxon>
        <taxon>Sinomonas</taxon>
    </lineage>
</organism>
<dbReference type="InterPro" id="IPR004474">
    <property type="entry name" value="LytR_CpsA_psr"/>
</dbReference>
<dbReference type="Pfam" id="PF03816">
    <property type="entry name" value="LytR_cpsA_psr"/>
    <property type="match status" value="1"/>
</dbReference>
<dbReference type="NCBIfam" id="TIGR00350">
    <property type="entry name" value="lytR_cpsA_psr"/>
    <property type="match status" value="1"/>
</dbReference>
<dbReference type="PANTHER" id="PTHR33392:SF6">
    <property type="entry name" value="POLYISOPRENYL-TEICHOIC ACID--PEPTIDOGLYCAN TEICHOIC ACID TRANSFERASE TAGU"/>
    <property type="match status" value="1"/>
</dbReference>
<comment type="caution">
    <text evidence="3">The sequence shown here is derived from an EMBL/GenBank/DDBJ whole genome shotgun (WGS) entry which is preliminary data.</text>
</comment>
<proteinExistence type="inferred from homology"/>
<dbReference type="EMBL" id="JAYGGQ010000001">
    <property type="protein sequence ID" value="MEA5453667.1"/>
    <property type="molecule type" value="Genomic_DNA"/>
</dbReference>
<accession>A0ABU5T1X7</accession>